<feature type="region of interest" description="Disordered" evidence="1">
    <location>
        <begin position="176"/>
        <end position="359"/>
    </location>
</feature>
<sequence>MRPYRCTLSSTYTQAICPNGTVSADKKRLCGWRGTGNQTRGQQQQQQQQQQQAQQQEQHGGEQMQSGGGRTQGEAEESSLPAAAVSGIAALTPEGMQEASLACTTRSTESSSKPTVCTPHLLSPGAASAPLAAPPSAADEFMLFSLTDEPTAPEADLGTAADSSFSRAILGASAGVSETAATSVPSSNSVSVSPPEMAVLESFPPPTPAPHSPPAAAATATATAAAAAAAESASDAPPLRGFKTEVEKEEFSRASAESPSAQQEGAASGDGRRSTDLGGLSREEQEKTQQQQKQQQKQQQQKQQQQKQQQKQQQPRSSSKRHTVEDTAFEDFGAFSSALSDSGSEGSPRCLQQLQILRQ</sequence>
<evidence type="ECO:0000313" key="3">
    <source>
        <dbReference type="RefSeq" id="XP_026191864.1"/>
    </source>
</evidence>
<feature type="non-terminal residue" evidence="3">
    <location>
        <position position="359"/>
    </location>
</feature>
<feature type="compositionally biased region" description="Low complexity" evidence="1">
    <location>
        <begin position="214"/>
        <end position="238"/>
    </location>
</feature>
<name>A0A6P6RWI4_9EIME</name>
<reference evidence="3" key="1">
    <citation type="submission" date="2025-08" db="UniProtKB">
        <authorList>
            <consortium name="RefSeq"/>
        </authorList>
    </citation>
    <scope>IDENTIFICATION</scope>
</reference>
<organism evidence="2 3">
    <name type="scientific">Cyclospora cayetanensis</name>
    <dbReference type="NCBI Taxonomy" id="88456"/>
    <lineage>
        <taxon>Eukaryota</taxon>
        <taxon>Sar</taxon>
        <taxon>Alveolata</taxon>
        <taxon>Apicomplexa</taxon>
        <taxon>Conoidasida</taxon>
        <taxon>Coccidia</taxon>
        <taxon>Eucoccidiorida</taxon>
        <taxon>Eimeriorina</taxon>
        <taxon>Eimeriidae</taxon>
        <taxon>Cyclospora</taxon>
    </lineage>
</organism>
<accession>A0A6P6RWI4</accession>
<feature type="compositionally biased region" description="Low complexity" evidence="1">
    <location>
        <begin position="35"/>
        <end position="65"/>
    </location>
</feature>
<evidence type="ECO:0000313" key="2">
    <source>
        <dbReference type="Proteomes" id="UP000515125"/>
    </source>
</evidence>
<dbReference type="Proteomes" id="UP000515125">
    <property type="component" value="Unplaced"/>
</dbReference>
<feature type="region of interest" description="Disordered" evidence="1">
    <location>
        <begin position="32"/>
        <end position="81"/>
    </location>
</feature>
<feature type="compositionally biased region" description="Low complexity" evidence="1">
    <location>
        <begin position="289"/>
        <end position="314"/>
    </location>
</feature>
<feature type="compositionally biased region" description="Basic and acidic residues" evidence="1">
    <location>
        <begin position="242"/>
        <end position="252"/>
    </location>
</feature>
<proteinExistence type="predicted"/>
<keyword evidence="2" id="KW-1185">Reference proteome</keyword>
<gene>
    <name evidence="3" type="primary">LOC113147011</name>
</gene>
<dbReference type="GeneID" id="113147011"/>
<evidence type="ECO:0000256" key="1">
    <source>
        <dbReference type="SAM" id="MobiDB-lite"/>
    </source>
</evidence>
<feature type="compositionally biased region" description="Low complexity" evidence="1">
    <location>
        <begin position="331"/>
        <end position="347"/>
    </location>
</feature>
<feature type="compositionally biased region" description="Polar residues" evidence="1">
    <location>
        <begin position="350"/>
        <end position="359"/>
    </location>
</feature>
<feature type="compositionally biased region" description="Low complexity" evidence="1">
    <location>
        <begin position="183"/>
        <end position="195"/>
    </location>
</feature>
<dbReference type="RefSeq" id="XP_026191864.1">
    <property type="nucleotide sequence ID" value="XM_026336079.1"/>
</dbReference>
<dbReference type="AlphaFoldDB" id="A0A6P6RWI4"/>
<feature type="compositionally biased region" description="Basic and acidic residues" evidence="1">
    <location>
        <begin position="270"/>
        <end position="287"/>
    </location>
</feature>
<protein>
    <submittedName>
        <fullName evidence="3">AF4/FMR2 family member 4-like</fullName>
    </submittedName>
</protein>
<feature type="compositionally biased region" description="Pro residues" evidence="1">
    <location>
        <begin position="203"/>
        <end position="213"/>
    </location>
</feature>
<feature type="compositionally biased region" description="Polar residues" evidence="1">
    <location>
        <begin position="255"/>
        <end position="265"/>
    </location>
</feature>